<evidence type="ECO:0000313" key="3">
    <source>
        <dbReference type="EMBL" id="ONH28696.1"/>
    </source>
</evidence>
<dbReference type="PANTHER" id="PTHR24321:SF8">
    <property type="entry name" value="ESTRADIOL 17-BETA-DEHYDROGENASE 8-RELATED"/>
    <property type="match status" value="1"/>
</dbReference>
<evidence type="ECO:0000313" key="4">
    <source>
        <dbReference type="Proteomes" id="UP000188929"/>
    </source>
</evidence>
<protein>
    <recommendedName>
        <fullName evidence="5">Short-chain dehydrogenase</fullName>
    </recommendedName>
</protein>
<dbReference type="Proteomes" id="UP000188929">
    <property type="component" value="Unassembled WGS sequence"/>
</dbReference>
<accession>A0A1V2I8G3</accession>
<keyword evidence="4" id="KW-1185">Reference proteome</keyword>
<reference evidence="4" key="1">
    <citation type="submission" date="2016-10" db="EMBL/GenBank/DDBJ databases">
        <title>Frankia sp. NRRL B-16386 Genome sequencing.</title>
        <authorList>
            <person name="Ghodhbane-Gtari F."/>
            <person name="Swanson E."/>
            <person name="Gueddou A."/>
            <person name="Hezbri K."/>
            <person name="Ktari K."/>
            <person name="Nouioui I."/>
            <person name="Morris K."/>
            <person name="Simpson S."/>
            <person name="Abebe-Akele F."/>
            <person name="Thomas K."/>
            <person name="Gtari M."/>
            <person name="Tisa L.S."/>
        </authorList>
    </citation>
    <scope>NUCLEOTIDE SEQUENCE [LARGE SCALE GENOMIC DNA]</scope>
    <source>
        <strain evidence="4">NRRL B-16386</strain>
    </source>
</reference>
<evidence type="ECO:0000256" key="2">
    <source>
        <dbReference type="ARBA" id="ARBA00023002"/>
    </source>
</evidence>
<dbReference type="SUPFAM" id="SSF51735">
    <property type="entry name" value="NAD(P)-binding Rossmann-fold domains"/>
    <property type="match status" value="1"/>
</dbReference>
<dbReference type="PROSITE" id="PS00061">
    <property type="entry name" value="ADH_SHORT"/>
    <property type="match status" value="1"/>
</dbReference>
<dbReference type="RefSeq" id="WP_076818537.1">
    <property type="nucleotide sequence ID" value="NZ_MOMC01000038.1"/>
</dbReference>
<dbReference type="AlphaFoldDB" id="A0A1V2I8G3"/>
<sequence>MIGDLLRLDGRTIVVAGAGGGGIGTAVCTAAAELGANVVGLDAEAAALAAAEAAVPGPFHGVIVDVRRKDEVDAAFADAIAAFGSVDGLVHVVGGQRPHHWQPADDFPLADLDDVLDLNLRSALLTSQAAARAMTTAGQGGSIVHIASVAAFFAAPYSLAYSAAKAALISLTRTTAAEWGPRDIRVNAVATGTIRTPHSRGNDTADQARDAVLALGRRGTPRELAGAVMFLLSDLAGFVTGQALTVDGGSTIRPSYLGPDNVPVFMEDGDLRRRLLQDQPRRTS</sequence>
<dbReference type="InterPro" id="IPR036291">
    <property type="entry name" value="NAD(P)-bd_dom_sf"/>
</dbReference>
<dbReference type="PRINTS" id="PR00080">
    <property type="entry name" value="SDRFAMILY"/>
</dbReference>
<dbReference type="Pfam" id="PF13561">
    <property type="entry name" value="adh_short_C2"/>
    <property type="match status" value="1"/>
</dbReference>
<dbReference type="FunFam" id="3.40.50.720:FF:000084">
    <property type="entry name" value="Short-chain dehydrogenase reductase"/>
    <property type="match status" value="1"/>
</dbReference>
<gene>
    <name evidence="3" type="ORF">BL253_19195</name>
</gene>
<evidence type="ECO:0000256" key="1">
    <source>
        <dbReference type="ARBA" id="ARBA00006484"/>
    </source>
</evidence>
<dbReference type="PRINTS" id="PR00081">
    <property type="entry name" value="GDHRDH"/>
</dbReference>
<dbReference type="EMBL" id="MOMC01000038">
    <property type="protein sequence ID" value="ONH28696.1"/>
    <property type="molecule type" value="Genomic_DNA"/>
</dbReference>
<name>A0A1V2I8G3_9ACTN</name>
<dbReference type="CDD" id="cd05233">
    <property type="entry name" value="SDR_c"/>
    <property type="match status" value="1"/>
</dbReference>
<proteinExistence type="inferred from homology"/>
<dbReference type="InterPro" id="IPR020904">
    <property type="entry name" value="Sc_DH/Rdtase_CS"/>
</dbReference>
<comment type="caution">
    <text evidence="3">The sequence shown here is derived from an EMBL/GenBank/DDBJ whole genome shotgun (WGS) entry which is preliminary data.</text>
</comment>
<dbReference type="PANTHER" id="PTHR24321">
    <property type="entry name" value="DEHYDROGENASES, SHORT CHAIN"/>
    <property type="match status" value="1"/>
</dbReference>
<organism evidence="3 4">
    <name type="scientific">Pseudofrankia asymbiotica</name>
    <dbReference type="NCBI Taxonomy" id="1834516"/>
    <lineage>
        <taxon>Bacteria</taxon>
        <taxon>Bacillati</taxon>
        <taxon>Actinomycetota</taxon>
        <taxon>Actinomycetes</taxon>
        <taxon>Frankiales</taxon>
        <taxon>Frankiaceae</taxon>
        <taxon>Pseudofrankia</taxon>
    </lineage>
</organism>
<dbReference type="STRING" id="1834516.BL253_19195"/>
<dbReference type="Gene3D" id="3.40.50.720">
    <property type="entry name" value="NAD(P)-binding Rossmann-like Domain"/>
    <property type="match status" value="1"/>
</dbReference>
<dbReference type="InterPro" id="IPR002347">
    <property type="entry name" value="SDR_fam"/>
</dbReference>
<evidence type="ECO:0008006" key="5">
    <source>
        <dbReference type="Google" id="ProtNLM"/>
    </source>
</evidence>
<comment type="similarity">
    <text evidence="1">Belongs to the short-chain dehydrogenases/reductases (SDR) family.</text>
</comment>
<keyword evidence="2" id="KW-0560">Oxidoreductase</keyword>
<dbReference type="GO" id="GO:0016491">
    <property type="term" value="F:oxidoreductase activity"/>
    <property type="evidence" value="ECO:0007669"/>
    <property type="project" value="UniProtKB-KW"/>
</dbReference>